<evidence type="ECO:0000256" key="1">
    <source>
        <dbReference type="ARBA" id="ARBA00004651"/>
    </source>
</evidence>
<dbReference type="PANTHER" id="PTHR34582:SF7">
    <property type="entry name" value="UPF0702 TRANSMEMBRANE PROTEIN YDFS"/>
    <property type="match status" value="1"/>
</dbReference>
<gene>
    <name evidence="9" type="ORF">B0537_07200</name>
</gene>
<dbReference type="AlphaFoldDB" id="A0A1S6IVU4"/>
<sequence length="288" mass="31813">MPEWYFTILRSLGIFVLTLLLVRLLGKRQTSQLTLFDLITAVVVGVTAAAISLNLLDNLANGVAALAVWTVLPILLSLLALKYKTLRDILQGKETVLINHGKVLEDKLMEARFTPEDLLSQLRRKSVFQVADVEFAMLEPNGDLSVLLKKDKQPVSANTLGLQVSQESVPQTVMLDGVIMDEPLTAMGLNRHWLHTELEKVGVAPENVFIAQVDSLGQLYLDTFNDALTIPQPKTKELAYATLKKCQADCELYALGTKQTAARKMYANCAKELDEIITDLKPLLKGGL</sequence>
<keyword evidence="4 7" id="KW-0812">Transmembrane</keyword>
<evidence type="ECO:0000313" key="9">
    <source>
        <dbReference type="EMBL" id="AQS58890.1"/>
    </source>
</evidence>
<reference evidence="9 10" key="1">
    <citation type="journal article" date="2016" name="Int. J. Syst. Evol. Microbiol.">
        <title>Desulfotomaculum ferrireducens sp. nov., a moderately thermophilic sulfate-reducing and dissimilatory Fe(III)-reducing bacterium isolated from compost.</title>
        <authorList>
            <person name="Yang G."/>
            <person name="Guo J."/>
            <person name="Zhuang L."/>
            <person name="Yuan Y."/>
            <person name="Zhou S."/>
        </authorList>
    </citation>
    <scope>NUCLEOTIDE SEQUENCE [LARGE SCALE GENOMIC DNA]</scope>
    <source>
        <strain evidence="9 10">GSS09</strain>
    </source>
</reference>
<dbReference type="Proteomes" id="UP000189464">
    <property type="component" value="Chromosome"/>
</dbReference>
<protein>
    <recommendedName>
        <fullName evidence="8">YetF C-terminal domain-containing protein</fullName>
    </recommendedName>
</protein>
<feature type="transmembrane region" description="Helical" evidence="7">
    <location>
        <begin position="6"/>
        <end position="26"/>
    </location>
</feature>
<evidence type="ECO:0000313" key="10">
    <source>
        <dbReference type="Proteomes" id="UP000189464"/>
    </source>
</evidence>
<evidence type="ECO:0000256" key="6">
    <source>
        <dbReference type="ARBA" id="ARBA00023136"/>
    </source>
</evidence>
<proteinExistence type="inferred from homology"/>
<evidence type="ECO:0000259" key="8">
    <source>
        <dbReference type="Pfam" id="PF04239"/>
    </source>
</evidence>
<feature type="transmembrane region" description="Helical" evidence="7">
    <location>
        <begin position="33"/>
        <end position="53"/>
    </location>
</feature>
<dbReference type="STRING" id="1833852.B0537_07200"/>
<evidence type="ECO:0000256" key="4">
    <source>
        <dbReference type="ARBA" id="ARBA00022692"/>
    </source>
</evidence>
<comment type="similarity">
    <text evidence="2">Belongs to the UPF0702 family.</text>
</comment>
<feature type="domain" description="YetF C-terminal" evidence="8">
    <location>
        <begin position="82"/>
        <end position="214"/>
    </location>
</feature>
<organism evidence="9 10">
    <name type="scientific">Desulforamulus ferrireducens</name>
    <dbReference type="NCBI Taxonomy" id="1833852"/>
    <lineage>
        <taxon>Bacteria</taxon>
        <taxon>Bacillati</taxon>
        <taxon>Bacillota</taxon>
        <taxon>Clostridia</taxon>
        <taxon>Eubacteriales</taxon>
        <taxon>Peptococcaceae</taxon>
        <taxon>Desulforamulus</taxon>
    </lineage>
</organism>
<dbReference type="InterPro" id="IPR012452">
    <property type="entry name" value="DUF1657"/>
</dbReference>
<keyword evidence="10" id="KW-1185">Reference proteome</keyword>
<evidence type="ECO:0000256" key="2">
    <source>
        <dbReference type="ARBA" id="ARBA00006448"/>
    </source>
</evidence>
<dbReference type="GO" id="GO:0005886">
    <property type="term" value="C:plasma membrane"/>
    <property type="evidence" value="ECO:0007669"/>
    <property type="project" value="UniProtKB-SubCell"/>
</dbReference>
<evidence type="ECO:0000256" key="5">
    <source>
        <dbReference type="ARBA" id="ARBA00022989"/>
    </source>
</evidence>
<evidence type="ECO:0000256" key="3">
    <source>
        <dbReference type="ARBA" id="ARBA00022475"/>
    </source>
</evidence>
<keyword evidence="6 7" id="KW-0472">Membrane</keyword>
<keyword evidence="3" id="KW-1003">Cell membrane</keyword>
<dbReference type="Pfam" id="PF07870">
    <property type="entry name" value="DUF1657"/>
    <property type="match status" value="1"/>
</dbReference>
<dbReference type="PANTHER" id="PTHR34582">
    <property type="entry name" value="UPF0702 TRANSMEMBRANE PROTEIN YCAP"/>
    <property type="match status" value="1"/>
</dbReference>
<keyword evidence="5 7" id="KW-1133">Transmembrane helix</keyword>
<dbReference type="KEGG" id="dfg:B0537_07200"/>
<feature type="transmembrane region" description="Helical" evidence="7">
    <location>
        <begin position="59"/>
        <end position="81"/>
    </location>
</feature>
<comment type="subcellular location">
    <subcellularLocation>
        <location evidence="1">Cell membrane</location>
        <topology evidence="1">Multi-pass membrane protein</topology>
    </subcellularLocation>
</comment>
<dbReference type="EMBL" id="CP019698">
    <property type="protein sequence ID" value="AQS58890.1"/>
    <property type="molecule type" value="Genomic_DNA"/>
</dbReference>
<dbReference type="InterPro" id="IPR023090">
    <property type="entry name" value="UPF0702_alpha/beta_dom_sf"/>
</dbReference>
<dbReference type="Pfam" id="PF04239">
    <property type="entry name" value="DUF421"/>
    <property type="match status" value="1"/>
</dbReference>
<dbReference type="InterPro" id="IPR007353">
    <property type="entry name" value="DUF421"/>
</dbReference>
<evidence type="ECO:0000256" key="7">
    <source>
        <dbReference type="SAM" id="Phobius"/>
    </source>
</evidence>
<dbReference type="RefSeq" id="WP_077713917.1">
    <property type="nucleotide sequence ID" value="NZ_CP019698.1"/>
</dbReference>
<dbReference type="OrthoDB" id="1682423at2"/>
<dbReference type="Gene3D" id="3.30.240.20">
    <property type="entry name" value="bsu07140 like domains"/>
    <property type="match status" value="2"/>
</dbReference>
<name>A0A1S6IVU4_9FIRM</name>
<accession>A0A1S6IVU4</accession>